<evidence type="ECO:0000259" key="8">
    <source>
        <dbReference type="Pfam" id="PF21158"/>
    </source>
</evidence>
<comment type="subcellular location">
    <subcellularLocation>
        <location evidence="1">Bacterial flagellum</location>
    </subcellularLocation>
    <subcellularLocation>
        <location evidence="2">Secreted</location>
    </subcellularLocation>
</comment>
<evidence type="ECO:0000256" key="1">
    <source>
        <dbReference type="ARBA" id="ARBA00004365"/>
    </source>
</evidence>
<dbReference type="Pfam" id="PF06429">
    <property type="entry name" value="Flg_bbr_C"/>
    <property type="match status" value="1"/>
</dbReference>
<keyword evidence="10" id="KW-0282">Flagellum</keyword>
<keyword evidence="11" id="KW-1185">Reference proteome</keyword>
<protein>
    <recommendedName>
        <fullName evidence="4">Flagellar hook-associated protein 1</fullName>
    </recommendedName>
</protein>
<feature type="domain" description="Flagellar basal-body/hook protein C-terminal" evidence="7">
    <location>
        <begin position="628"/>
        <end position="665"/>
    </location>
</feature>
<gene>
    <name evidence="10" type="primary">flgK</name>
    <name evidence="10" type="ORF">AADV58_14765</name>
</gene>
<proteinExistence type="inferred from homology"/>
<feature type="domain" description="Flagellar hook-associated protein FlgK helical" evidence="9">
    <location>
        <begin position="93"/>
        <end position="325"/>
    </location>
</feature>
<dbReference type="InterPro" id="IPR053927">
    <property type="entry name" value="FlgK_helical"/>
</dbReference>
<dbReference type="Pfam" id="PF21158">
    <property type="entry name" value="flgK_1st_1"/>
    <property type="match status" value="1"/>
</dbReference>
<evidence type="ECO:0000313" key="11">
    <source>
        <dbReference type="Proteomes" id="UP001479520"/>
    </source>
</evidence>
<feature type="domain" description="Flagellar hook-associated protein 1 D2-like" evidence="8">
    <location>
        <begin position="374"/>
        <end position="434"/>
    </location>
</feature>
<evidence type="ECO:0000259" key="7">
    <source>
        <dbReference type="Pfam" id="PF06429"/>
    </source>
</evidence>
<dbReference type="InterPro" id="IPR002371">
    <property type="entry name" value="FlgK"/>
</dbReference>
<evidence type="ECO:0000313" key="10">
    <source>
        <dbReference type="EMBL" id="WZJ21196.1"/>
    </source>
</evidence>
<keyword evidence="5" id="KW-0964">Secreted</keyword>
<name>A0ABZ2XF72_9RHOO</name>
<dbReference type="InterPro" id="IPR010930">
    <property type="entry name" value="Flg_bb/hook_C_dom"/>
</dbReference>
<evidence type="ECO:0000259" key="9">
    <source>
        <dbReference type="Pfam" id="PF22638"/>
    </source>
</evidence>
<accession>A0ABZ2XF72</accession>
<organism evidence="10 11">
    <name type="scientific">Azonexus hydrophilus</name>
    <dbReference type="NCBI Taxonomy" id="418702"/>
    <lineage>
        <taxon>Bacteria</taxon>
        <taxon>Pseudomonadati</taxon>
        <taxon>Pseudomonadota</taxon>
        <taxon>Betaproteobacteria</taxon>
        <taxon>Rhodocyclales</taxon>
        <taxon>Azonexaceae</taxon>
        <taxon>Azonexus</taxon>
    </lineage>
</organism>
<dbReference type="PANTHER" id="PTHR30033:SF1">
    <property type="entry name" value="FLAGELLAR HOOK-ASSOCIATED PROTEIN 1"/>
    <property type="match status" value="1"/>
</dbReference>
<dbReference type="SUPFAM" id="SSF64518">
    <property type="entry name" value="Phase 1 flagellin"/>
    <property type="match status" value="2"/>
</dbReference>
<keyword evidence="10" id="KW-0966">Cell projection</keyword>
<evidence type="ECO:0000256" key="4">
    <source>
        <dbReference type="ARBA" id="ARBA00016244"/>
    </source>
</evidence>
<keyword evidence="10" id="KW-0969">Cilium</keyword>
<dbReference type="PANTHER" id="PTHR30033">
    <property type="entry name" value="FLAGELLAR HOOK-ASSOCIATED PROTEIN 1"/>
    <property type="match status" value="1"/>
</dbReference>
<dbReference type="PRINTS" id="PR01005">
    <property type="entry name" value="FLGHOOKAP1"/>
</dbReference>
<dbReference type="EMBL" id="CP151406">
    <property type="protein sequence ID" value="WZJ21196.1"/>
    <property type="molecule type" value="Genomic_DNA"/>
</dbReference>
<evidence type="ECO:0000256" key="6">
    <source>
        <dbReference type="ARBA" id="ARBA00023143"/>
    </source>
</evidence>
<dbReference type="RefSeq" id="WP_341743550.1">
    <property type="nucleotide sequence ID" value="NZ_CP151406.1"/>
</dbReference>
<evidence type="ECO:0000256" key="5">
    <source>
        <dbReference type="ARBA" id="ARBA00022525"/>
    </source>
</evidence>
<dbReference type="InterPro" id="IPR049119">
    <property type="entry name" value="FlgK_D2-like"/>
</dbReference>
<sequence>MGTGLISIGITGIRAAQLGLLATEHNIVNANTPGYSRQNTVQATNNAITTGSGSIGQGVQVVTIKRQYDAYLNNQVNTAQTQVSNLSALYSQLSQIDLMLADPDAGMSPAMQDFFTGVQQVSSNPSSLPARQSMLTSAQTMVTRFNNLDQRLTEISNQLNGRIVSAVADINAYASEIADLNQRIVLAQSGYSQPPNDLLDQRDQLVNELNKLIKVNTSTNSDGSFNVFIGTGQQLVIGGKTVQMTAEASSLDLTRIAVGLKTAGGTQELPESLIVGGELGGLVSFRSQSLDAAVNELGRVAASLTLTFNAQYGLGMDMSGRIAGETGFVGELFSVPQPRVVPSATNQGVGQLAATFLPPVAPSAPDYAGSFYTNLSNSDYLVTFGAGGSYTVTRQNDGVAVATGTSPAGVQFDGVSLNISVPGAMAGDRFVVKPVAEAAKNISIDTRVVADPRLVNAAAPVRTIPAITNTGVMVMSQGVVGVGYSIPATQTLVATATDLTGLTGTWVARYSDGSVSAASTGDIPLTSGTATLSGITWNNMSFSITGAPNAGDRFVIERNSDGLQDGRNALQFAALQTANTTAGGTATYQSTYSRLVAENGIRTREAKVRLAAQEAVLTQAQNARDSLSGVNLDEEAANLMKFQQAYQAAAKILDVGNKLFETLLSIR</sequence>
<reference evidence="10 11" key="1">
    <citation type="submission" date="2024-04" db="EMBL/GenBank/DDBJ databases">
        <title>Dissimilatory iodate-reducing microorganisms contribute to the enrichment of iodine in groundwater.</title>
        <authorList>
            <person name="Jiang Z."/>
        </authorList>
    </citation>
    <scope>NUCLEOTIDE SEQUENCE [LARGE SCALE GENOMIC DNA]</scope>
    <source>
        <strain evidence="10 11">NCP973</strain>
    </source>
</reference>
<keyword evidence="6" id="KW-0975">Bacterial flagellum</keyword>
<dbReference type="Proteomes" id="UP001479520">
    <property type="component" value="Chromosome"/>
</dbReference>
<comment type="similarity">
    <text evidence="3">Belongs to the flagella basal body rod proteins family.</text>
</comment>
<evidence type="ECO:0000256" key="3">
    <source>
        <dbReference type="ARBA" id="ARBA00009677"/>
    </source>
</evidence>
<dbReference type="NCBIfam" id="TIGR02492">
    <property type="entry name" value="flgK_ends"/>
    <property type="match status" value="1"/>
</dbReference>
<evidence type="ECO:0000256" key="2">
    <source>
        <dbReference type="ARBA" id="ARBA00004613"/>
    </source>
</evidence>
<dbReference type="Pfam" id="PF22638">
    <property type="entry name" value="FlgK_D1"/>
    <property type="match status" value="1"/>
</dbReference>